<name>A0A0J8TMM7_COCIT</name>
<protein>
    <submittedName>
        <fullName evidence="2">Uncharacterized protein</fullName>
    </submittedName>
</protein>
<evidence type="ECO:0000313" key="2">
    <source>
        <dbReference type="EMBL" id="KMU74967.1"/>
    </source>
</evidence>
<organism evidence="2 3">
    <name type="scientific">Coccidioides immitis RMSCC 3703</name>
    <dbReference type="NCBI Taxonomy" id="454286"/>
    <lineage>
        <taxon>Eukaryota</taxon>
        <taxon>Fungi</taxon>
        <taxon>Dikarya</taxon>
        <taxon>Ascomycota</taxon>
        <taxon>Pezizomycotina</taxon>
        <taxon>Eurotiomycetes</taxon>
        <taxon>Eurotiomycetidae</taxon>
        <taxon>Onygenales</taxon>
        <taxon>Onygenaceae</taxon>
        <taxon>Coccidioides</taxon>
    </lineage>
</organism>
<accession>A0A0J8TMM7</accession>
<dbReference type="EMBL" id="DS268119">
    <property type="protein sequence ID" value="KMU74967.1"/>
    <property type="molecule type" value="Genomic_DNA"/>
</dbReference>
<feature type="region of interest" description="Disordered" evidence="1">
    <location>
        <begin position="15"/>
        <end position="50"/>
    </location>
</feature>
<gene>
    <name evidence="2" type="ORF">CISG_00896</name>
</gene>
<dbReference type="AlphaFoldDB" id="A0A0J8TMM7"/>
<sequence length="120" mass="13763">MSLLSPMDGLAFESRRRSIEMLKSQQETRQQGDGRTSEGNARQRDGPEKYTLTLKREKYMKPRNVNHIIDDTLEVPPRQAISVTLHRYGGIADPLARSWLLVDHPASWKLIRLRLVTLPG</sequence>
<dbReference type="Proteomes" id="UP000054559">
    <property type="component" value="Unassembled WGS sequence"/>
</dbReference>
<evidence type="ECO:0000256" key="1">
    <source>
        <dbReference type="SAM" id="MobiDB-lite"/>
    </source>
</evidence>
<feature type="compositionally biased region" description="Basic and acidic residues" evidence="1">
    <location>
        <begin position="30"/>
        <end position="50"/>
    </location>
</feature>
<proteinExistence type="predicted"/>
<reference evidence="3" key="1">
    <citation type="journal article" date="2010" name="Genome Res.">
        <title>Population genomic sequencing of Coccidioides fungi reveals recent hybridization and transposon control.</title>
        <authorList>
            <person name="Neafsey D.E."/>
            <person name="Barker B.M."/>
            <person name="Sharpton T.J."/>
            <person name="Stajich J.E."/>
            <person name="Park D.J."/>
            <person name="Whiston E."/>
            <person name="Hung C.-Y."/>
            <person name="McMahan C."/>
            <person name="White J."/>
            <person name="Sykes S."/>
            <person name="Heiman D."/>
            <person name="Young S."/>
            <person name="Zeng Q."/>
            <person name="Abouelleil A."/>
            <person name="Aftuck L."/>
            <person name="Bessette D."/>
            <person name="Brown A."/>
            <person name="FitzGerald M."/>
            <person name="Lui A."/>
            <person name="Macdonald J.P."/>
            <person name="Priest M."/>
            <person name="Orbach M.J."/>
            <person name="Galgiani J.N."/>
            <person name="Kirkland T.N."/>
            <person name="Cole G.T."/>
            <person name="Birren B.W."/>
            <person name="Henn M.R."/>
            <person name="Taylor J.W."/>
            <person name="Rounsley S.D."/>
        </authorList>
    </citation>
    <scope>NUCLEOTIDE SEQUENCE [LARGE SCALE GENOMIC DNA]</scope>
    <source>
        <strain evidence="3">RMSCC 3703</strain>
    </source>
</reference>
<evidence type="ECO:0000313" key="3">
    <source>
        <dbReference type="Proteomes" id="UP000054559"/>
    </source>
</evidence>